<reference evidence="1 2" key="1">
    <citation type="submission" date="2012-11" db="EMBL/GenBank/DDBJ databases">
        <title>Whole genome sequence of Acidocella aminolytica 101 = DSM 11237.</title>
        <authorList>
            <person name="Azuma Y."/>
            <person name="Higashiura N."/>
            <person name="Hirakawa H."/>
            <person name="Matsushita K."/>
        </authorList>
    </citation>
    <scope>NUCLEOTIDE SEQUENCE [LARGE SCALE GENOMIC DNA]</scope>
    <source>
        <strain evidence="2">101 / DSM 11237</strain>
    </source>
</reference>
<dbReference type="STRING" id="1120923.SAMN02746095_03843"/>
<keyword evidence="2" id="KW-1185">Reference proteome</keyword>
<proteinExistence type="predicted"/>
<name>A0A0D6PF40_9PROT</name>
<gene>
    <name evidence="1" type="ORF">Aam_046_006</name>
</gene>
<accession>A0A0D6PF40</accession>
<sequence>MPLYCCLFPQAAVSLTSLASIGRRLAIDARLAQGETLGLVEAATVQVATHYALAWRDTLAGQPDTLPRLGLKFRQEGRFHILYRPTGPLLDPADWMLTAPPGESVSLDQIRAARERFIYAHRREDYSPYDTLAAYRKRSARLPFNATADAIWGIATRDALDAAQEFGPVCAGAELVPLAQTAPLMPRAEDSTVPGFRGADAPANLESILGA</sequence>
<dbReference type="EMBL" id="BANC01000045">
    <property type="protein sequence ID" value="GAN80365.1"/>
    <property type="molecule type" value="Genomic_DNA"/>
</dbReference>
<comment type="caution">
    <text evidence="1">The sequence shown here is derived from an EMBL/GenBank/DDBJ whole genome shotgun (WGS) entry which is preliminary data.</text>
</comment>
<organism evidence="1 2">
    <name type="scientific">Acidocella aminolytica 101 = DSM 11237</name>
    <dbReference type="NCBI Taxonomy" id="1120923"/>
    <lineage>
        <taxon>Bacteria</taxon>
        <taxon>Pseudomonadati</taxon>
        <taxon>Pseudomonadota</taxon>
        <taxon>Alphaproteobacteria</taxon>
        <taxon>Acetobacterales</taxon>
        <taxon>Acidocellaceae</taxon>
        <taxon>Acidocella</taxon>
    </lineage>
</organism>
<evidence type="ECO:0000313" key="2">
    <source>
        <dbReference type="Proteomes" id="UP000032668"/>
    </source>
</evidence>
<protein>
    <submittedName>
        <fullName evidence="1">Uncharacterized protein</fullName>
    </submittedName>
</protein>
<dbReference type="Proteomes" id="UP000032668">
    <property type="component" value="Unassembled WGS sequence"/>
</dbReference>
<evidence type="ECO:0000313" key="1">
    <source>
        <dbReference type="EMBL" id="GAN80365.1"/>
    </source>
</evidence>
<dbReference type="AlphaFoldDB" id="A0A0D6PF40"/>